<feature type="non-terminal residue" evidence="2">
    <location>
        <position position="70"/>
    </location>
</feature>
<reference evidence="2 3" key="1">
    <citation type="submission" date="2024-05" db="EMBL/GenBank/DDBJ databases">
        <title>Genome sequencing and assembly of Indian major carp, Cirrhinus mrigala (Hamilton, 1822).</title>
        <authorList>
            <person name="Mohindra V."/>
            <person name="Chowdhury L.M."/>
            <person name="Lal K."/>
            <person name="Jena J.K."/>
        </authorList>
    </citation>
    <scope>NUCLEOTIDE SEQUENCE [LARGE SCALE GENOMIC DNA]</scope>
    <source>
        <strain evidence="2">CM1030</strain>
        <tissue evidence="2">Blood</tissue>
    </source>
</reference>
<evidence type="ECO:0000256" key="1">
    <source>
        <dbReference type="SAM" id="MobiDB-lite"/>
    </source>
</evidence>
<evidence type="ECO:0000313" key="2">
    <source>
        <dbReference type="EMBL" id="KAL0173950.1"/>
    </source>
</evidence>
<evidence type="ECO:0000313" key="3">
    <source>
        <dbReference type="Proteomes" id="UP001529510"/>
    </source>
</evidence>
<accession>A0ABD0PJN7</accession>
<name>A0ABD0PJN7_CIRMR</name>
<comment type="caution">
    <text evidence="2">The sequence shown here is derived from an EMBL/GenBank/DDBJ whole genome shotgun (WGS) entry which is preliminary data.</text>
</comment>
<sequence>ERSSTTHISRSLANDMGGPLAPLIGERKTQPMLFTFDIPVRHSHSTLSNSAPQDYLFLHQCMSRKSESAR</sequence>
<organism evidence="2 3">
    <name type="scientific">Cirrhinus mrigala</name>
    <name type="common">Mrigala</name>
    <dbReference type="NCBI Taxonomy" id="683832"/>
    <lineage>
        <taxon>Eukaryota</taxon>
        <taxon>Metazoa</taxon>
        <taxon>Chordata</taxon>
        <taxon>Craniata</taxon>
        <taxon>Vertebrata</taxon>
        <taxon>Euteleostomi</taxon>
        <taxon>Actinopterygii</taxon>
        <taxon>Neopterygii</taxon>
        <taxon>Teleostei</taxon>
        <taxon>Ostariophysi</taxon>
        <taxon>Cypriniformes</taxon>
        <taxon>Cyprinidae</taxon>
        <taxon>Labeoninae</taxon>
        <taxon>Labeonini</taxon>
        <taxon>Cirrhinus</taxon>
    </lineage>
</organism>
<dbReference type="AlphaFoldDB" id="A0ABD0PJN7"/>
<feature type="compositionally biased region" description="Polar residues" evidence="1">
    <location>
        <begin position="1"/>
        <end position="12"/>
    </location>
</feature>
<feature type="non-terminal residue" evidence="2">
    <location>
        <position position="1"/>
    </location>
</feature>
<feature type="region of interest" description="Disordered" evidence="1">
    <location>
        <begin position="1"/>
        <end position="24"/>
    </location>
</feature>
<proteinExistence type="predicted"/>
<dbReference type="EMBL" id="JAMKFB020000015">
    <property type="protein sequence ID" value="KAL0173950.1"/>
    <property type="molecule type" value="Genomic_DNA"/>
</dbReference>
<protein>
    <submittedName>
        <fullName evidence="2">Uncharacterized protein</fullName>
    </submittedName>
</protein>
<gene>
    <name evidence="2" type="ORF">M9458_029918</name>
</gene>
<keyword evidence="3" id="KW-1185">Reference proteome</keyword>
<dbReference type="Proteomes" id="UP001529510">
    <property type="component" value="Unassembled WGS sequence"/>
</dbReference>